<evidence type="ECO:0000256" key="5">
    <source>
        <dbReference type="ARBA" id="ARBA00023004"/>
    </source>
</evidence>
<evidence type="ECO:0000256" key="3">
    <source>
        <dbReference type="ARBA" id="ARBA00022723"/>
    </source>
</evidence>
<evidence type="ECO:0000256" key="7">
    <source>
        <dbReference type="SAM" id="SignalP"/>
    </source>
</evidence>
<feature type="signal peptide" evidence="7">
    <location>
        <begin position="1"/>
        <end position="19"/>
    </location>
</feature>
<dbReference type="InterPro" id="IPR050597">
    <property type="entry name" value="Cytochrome_c_Oxidase_Subunit"/>
</dbReference>
<evidence type="ECO:0000256" key="6">
    <source>
        <dbReference type="PROSITE-ProRule" id="PRU00433"/>
    </source>
</evidence>
<dbReference type="EMBL" id="JBHSWN010000001">
    <property type="protein sequence ID" value="MFC6789541.1"/>
    <property type="molecule type" value="Genomic_DNA"/>
</dbReference>
<reference evidence="10" key="1">
    <citation type="journal article" date="2019" name="Int. J. Syst. Evol. Microbiol.">
        <title>The Global Catalogue of Microorganisms (GCM) 10K type strain sequencing project: providing services to taxonomists for standard genome sequencing and annotation.</title>
        <authorList>
            <consortium name="The Broad Institute Genomics Platform"/>
            <consortium name="The Broad Institute Genome Sequencing Center for Infectious Disease"/>
            <person name="Wu L."/>
            <person name="Ma J."/>
        </authorList>
    </citation>
    <scope>NUCLEOTIDE SEQUENCE [LARGE SCALE GENOMIC DNA]</scope>
    <source>
        <strain evidence="10">CCUG 48316</strain>
    </source>
</reference>
<evidence type="ECO:0000256" key="2">
    <source>
        <dbReference type="ARBA" id="ARBA00022617"/>
    </source>
</evidence>
<feature type="domain" description="Cytochrome c" evidence="8">
    <location>
        <begin position="20"/>
        <end position="98"/>
    </location>
</feature>
<keyword evidence="5 6" id="KW-0408">Iron</keyword>
<keyword evidence="4" id="KW-0249">Electron transport</keyword>
<dbReference type="PROSITE" id="PS51007">
    <property type="entry name" value="CYTC"/>
    <property type="match status" value="1"/>
</dbReference>
<gene>
    <name evidence="9" type="ORF">ACFQE0_07865</name>
</gene>
<evidence type="ECO:0000256" key="4">
    <source>
        <dbReference type="ARBA" id="ARBA00022982"/>
    </source>
</evidence>
<name>A0ABW2BHZ8_9HYPH</name>
<keyword evidence="10" id="KW-1185">Reference proteome</keyword>
<sequence length="105" mass="11141">MTRLFLILAATLVPLTARAGDAAAGKKRATACQTCHGMDGLSKLPEAPNLAGQVEPYLVKALTEYRDGKRQNEIMNVVAKELSDADIANLAAYYAGIQIDVLPPG</sequence>
<dbReference type="Gene3D" id="1.10.760.10">
    <property type="entry name" value="Cytochrome c-like domain"/>
    <property type="match status" value="1"/>
</dbReference>
<dbReference type="InterPro" id="IPR036909">
    <property type="entry name" value="Cyt_c-like_dom_sf"/>
</dbReference>
<keyword evidence="1" id="KW-0813">Transport</keyword>
<dbReference type="InterPro" id="IPR009056">
    <property type="entry name" value="Cyt_c-like_dom"/>
</dbReference>
<evidence type="ECO:0000256" key="1">
    <source>
        <dbReference type="ARBA" id="ARBA00022448"/>
    </source>
</evidence>
<keyword evidence="7" id="KW-0732">Signal</keyword>
<dbReference type="PANTHER" id="PTHR33751">
    <property type="entry name" value="CBB3-TYPE CYTOCHROME C OXIDASE SUBUNIT FIXP"/>
    <property type="match status" value="1"/>
</dbReference>
<keyword evidence="2 6" id="KW-0349">Heme</keyword>
<dbReference type="RefSeq" id="WP_378968601.1">
    <property type="nucleotide sequence ID" value="NZ_JBHSWN010000001.1"/>
</dbReference>
<keyword evidence="3 6" id="KW-0479">Metal-binding</keyword>
<proteinExistence type="predicted"/>
<evidence type="ECO:0000313" key="10">
    <source>
        <dbReference type="Proteomes" id="UP001596292"/>
    </source>
</evidence>
<protein>
    <submittedName>
        <fullName evidence="9">C-type cytochrome</fullName>
    </submittedName>
</protein>
<dbReference type="Proteomes" id="UP001596292">
    <property type="component" value="Unassembled WGS sequence"/>
</dbReference>
<evidence type="ECO:0000313" key="9">
    <source>
        <dbReference type="EMBL" id="MFC6789541.1"/>
    </source>
</evidence>
<comment type="caution">
    <text evidence="9">The sequence shown here is derived from an EMBL/GenBank/DDBJ whole genome shotgun (WGS) entry which is preliminary data.</text>
</comment>
<feature type="chain" id="PRO_5046242949" evidence="7">
    <location>
        <begin position="20"/>
        <end position="105"/>
    </location>
</feature>
<evidence type="ECO:0000259" key="8">
    <source>
        <dbReference type="PROSITE" id="PS51007"/>
    </source>
</evidence>
<dbReference type="PANTHER" id="PTHR33751:SF9">
    <property type="entry name" value="CYTOCHROME C4"/>
    <property type="match status" value="1"/>
</dbReference>
<dbReference type="Pfam" id="PF00034">
    <property type="entry name" value="Cytochrom_C"/>
    <property type="match status" value="1"/>
</dbReference>
<dbReference type="SUPFAM" id="SSF46626">
    <property type="entry name" value="Cytochrome c"/>
    <property type="match status" value="1"/>
</dbReference>
<accession>A0ABW2BHZ8</accession>
<organism evidence="9 10">
    <name type="scientific">Methylobacterium komagatae</name>
    <dbReference type="NCBI Taxonomy" id="374425"/>
    <lineage>
        <taxon>Bacteria</taxon>
        <taxon>Pseudomonadati</taxon>
        <taxon>Pseudomonadota</taxon>
        <taxon>Alphaproteobacteria</taxon>
        <taxon>Hyphomicrobiales</taxon>
        <taxon>Methylobacteriaceae</taxon>
        <taxon>Methylobacterium</taxon>
    </lineage>
</organism>